<accession>Q1QLV0</accession>
<keyword evidence="3" id="KW-1185">Reference proteome</keyword>
<sequence length="77" mass="8410">MTTNQPAVRQLFAVSKDGTGNLPSMPGIFRDYLAPVIRDRADGRGSRCCAGACRRPEGPNGNRQEAHRRVTTLRAVN</sequence>
<evidence type="ECO:0000256" key="1">
    <source>
        <dbReference type="SAM" id="MobiDB-lite"/>
    </source>
</evidence>
<dbReference type="KEGG" id="nha:Nham_1998"/>
<proteinExistence type="predicted"/>
<dbReference type="EMBL" id="CP000319">
    <property type="protein sequence ID" value="ABE62797.1"/>
    <property type="molecule type" value="Genomic_DNA"/>
</dbReference>
<evidence type="ECO:0000313" key="3">
    <source>
        <dbReference type="Proteomes" id="UP000001953"/>
    </source>
</evidence>
<name>Q1QLV0_NITHX</name>
<protein>
    <submittedName>
        <fullName evidence="2">Uncharacterized protein</fullName>
    </submittedName>
</protein>
<feature type="region of interest" description="Disordered" evidence="1">
    <location>
        <begin position="55"/>
        <end position="77"/>
    </location>
</feature>
<dbReference type="Proteomes" id="UP000001953">
    <property type="component" value="Chromosome"/>
</dbReference>
<reference evidence="2 3" key="1">
    <citation type="submission" date="2006-03" db="EMBL/GenBank/DDBJ databases">
        <title>Complete sequence of chromosome of Nitrobacter hamburgensis X14.</title>
        <authorList>
            <consortium name="US DOE Joint Genome Institute"/>
            <person name="Copeland A."/>
            <person name="Lucas S."/>
            <person name="Lapidus A."/>
            <person name="Barry K."/>
            <person name="Detter J.C."/>
            <person name="Glavina del Rio T."/>
            <person name="Hammon N."/>
            <person name="Israni S."/>
            <person name="Dalin E."/>
            <person name="Tice H."/>
            <person name="Pitluck S."/>
            <person name="Chain P."/>
            <person name="Malfatti S."/>
            <person name="Shin M."/>
            <person name="Vergez L."/>
            <person name="Schmutz J."/>
            <person name="Larimer F."/>
            <person name="Land M."/>
            <person name="Hauser L."/>
            <person name="Kyrpides N."/>
            <person name="Ivanova N."/>
            <person name="Ward B."/>
            <person name="Arp D."/>
            <person name="Klotz M."/>
            <person name="Stein L."/>
            <person name="O'Mullan G."/>
            <person name="Starkenburg S."/>
            <person name="Sayavedra L."/>
            <person name="Poret-Peterson A.T."/>
            <person name="Gentry M.E."/>
            <person name="Bruce D."/>
            <person name="Richardson P."/>
        </authorList>
    </citation>
    <scope>NUCLEOTIDE SEQUENCE [LARGE SCALE GENOMIC DNA]</scope>
    <source>
        <strain evidence="3">DSM 10229 / NCIMB 13809 / X14</strain>
    </source>
</reference>
<evidence type="ECO:0000313" key="2">
    <source>
        <dbReference type="EMBL" id="ABE62797.1"/>
    </source>
</evidence>
<organism evidence="2 3">
    <name type="scientific">Nitrobacter hamburgensis (strain DSM 10229 / NCIMB 13809 / X14)</name>
    <dbReference type="NCBI Taxonomy" id="323097"/>
    <lineage>
        <taxon>Bacteria</taxon>
        <taxon>Pseudomonadati</taxon>
        <taxon>Pseudomonadota</taxon>
        <taxon>Alphaproteobacteria</taxon>
        <taxon>Hyphomicrobiales</taxon>
        <taxon>Nitrobacteraceae</taxon>
        <taxon>Nitrobacter</taxon>
    </lineage>
</organism>
<dbReference type="AlphaFoldDB" id="Q1QLV0"/>
<dbReference type="HOGENOM" id="CLU_2634489_0_0_5"/>
<gene>
    <name evidence="2" type="ordered locus">Nham_1998</name>
</gene>